<evidence type="ECO:0000256" key="4">
    <source>
        <dbReference type="ARBA" id="ARBA00023136"/>
    </source>
</evidence>
<feature type="transmembrane region" description="Helical" evidence="7">
    <location>
        <begin position="176"/>
        <end position="202"/>
    </location>
</feature>
<organism evidence="9 10">
    <name type="scientific">Ridgeia piscesae</name>
    <name type="common">Tubeworm</name>
    <dbReference type="NCBI Taxonomy" id="27915"/>
    <lineage>
        <taxon>Eukaryota</taxon>
        <taxon>Metazoa</taxon>
        <taxon>Spiralia</taxon>
        <taxon>Lophotrochozoa</taxon>
        <taxon>Annelida</taxon>
        <taxon>Polychaeta</taxon>
        <taxon>Sedentaria</taxon>
        <taxon>Canalipalpata</taxon>
        <taxon>Sabellida</taxon>
        <taxon>Siboglinidae</taxon>
        <taxon>Ridgeia</taxon>
    </lineage>
</organism>
<feature type="compositionally biased region" description="Polar residues" evidence="6">
    <location>
        <begin position="1"/>
        <end position="12"/>
    </location>
</feature>
<dbReference type="InterPro" id="IPR045014">
    <property type="entry name" value="TM41A/B"/>
</dbReference>
<dbReference type="PANTHER" id="PTHR43220:SF18">
    <property type="entry name" value="TRANSMEMBRANE PROTEIN 41B"/>
    <property type="match status" value="1"/>
</dbReference>
<feature type="domain" description="VTT" evidence="8">
    <location>
        <begin position="164"/>
        <end position="284"/>
    </location>
</feature>
<evidence type="ECO:0000256" key="7">
    <source>
        <dbReference type="SAM" id="Phobius"/>
    </source>
</evidence>
<keyword evidence="2 7" id="KW-0812">Transmembrane</keyword>
<sequence length="326" mass="36438">MSSMGQVNNSVTDRSDKAGPGSICRSPLGATSRPPLPQQYKFRNGSLPYKMDQPKNGHTVVTSNGMDYTQLRNRHEAAINSSRSSGQSFFILALIFGFASICLGIVYLSFPDLEPDEIQYIKLPRDIDDAKNLGEVLSRYTDRYFYEVVGGYLVTYIFLQSFAIPGSIFLSILSGYLFSFPLALFLVCLSSATGATTCYMLSDLVGRRLVYRYIPDRVIEWSHTVERHREHMINYIIFLRTTPLLPNWFINVVSPIINVPILPFFIGTFVGVAPPSFLAIQAGTTLQSLTSSSDTVTWTSVAVLCVFAVLAMVPVLFKKYLREKVE</sequence>
<dbReference type="Pfam" id="PF09335">
    <property type="entry name" value="VTT_dom"/>
    <property type="match status" value="1"/>
</dbReference>
<dbReference type="EMBL" id="JAODUO010000107">
    <property type="protein sequence ID" value="KAK2189398.1"/>
    <property type="molecule type" value="Genomic_DNA"/>
</dbReference>
<evidence type="ECO:0000256" key="5">
    <source>
        <dbReference type="ARBA" id="ARBA00025797"/>
    </source>
</evidence>
<dbReference type="PANTHER" id="PTHR43220">
    <property type="match status" value="1"/>
</dbReference>
<protein>
    <recommendedName>
        <fullName evidence="8">VTT domain-containing protein</fullName>
    </recommendedName>
</protein>
<evidence type="ECO:0000259" key="8">
    <source>
        <dbReference type="Pfam" id="PF09335"/>
    </source>
</evidence>
<dbReference type="Proteomes" id="UP001209878">
    <property type="component" value="Unassembled WGS sequence"/>
</dbReference>
<reference evidence="9" key="1">
    <citation type="journal article" date="2023" name="Mol. Biol. Evol.">
        <title>Third-Generation Sequencing Reveals the Adaptive Role of the Epigenome in Three Deep-Sea Polychaetes.</title>
        <authorList>
            <person name="Perez M."/>
            <person name="Aroh O."/>
            <person name="Sun Y."/>
            <person name="Lan Y."/>
            <person name="Juniper S.K."/>
            <person name="Young C.R."/>
            <person name="Angers B."/>
            <person name="Qian P.Y."/>
        </authorList>
    </citation>
    <scope>NUCLEOTIDE SEQUENCE</scope>
    <source>
        <strain evidence="9">R07B-5</strain>
    </source>
</reference>
<accession>A0AAD9UH71</accession>
<evidence type="ECO:0000313" key="9">
    <source>
        <dbReference type="EMBL" id="KAK2189398.1"/>
    </source>
</evidence>
<evidence type="ECO:0000256" key="1">
    <source>
        <dbReference type="ARBA" id="ARBA00004141"/>
    </source>
</evidence>
<dbReference type="InterPro" id="IPR032816">
    <property type="entry name" value="VTT_dom"/>
</dbReference>
<evidence type="ECO:0000313" key="10">
    <source>
        <dbReference type="Proteomes" id="UP001209878"/>
    </source>
</evidence>
<dbReference type="GO" id="GO:0000045">
    <property type="term" value="P:autophagosome assembly"/>
    <property type="evidence" value="ECO:0007669"/>
    <property type="project" value="TreeGrafter"/>
</dbReference>
<feature type="transmembrane region" description="Helical" evidence="7">
    <location>
        <begin position="296"/>
        <end position="317"/>
    </location>
</feature>
<keyword evidence="10" id="KW-1185">Reference proteome</keyword>
<comment type="subcellular location">
    <subcellularLocation>
        <location evidence="1">Membrane</location>
        <topology evidence="1">Multi-pass membrane protein</topology>
    </subcellularLocation>
</comment>
<dbReference type="AlphaFoldDB" id="A0AAD9UH71"/>
<evidence type="ECO:0000256" key="6">
    <source>
        <dbReference type="SAM" id="MobiDB-lite"/>
    </source>
</evidence>
<feature type="transmembrane region" description="Helical" evidence="7">
    <location>
        <begin position="89"/>
        <end position="110"/>
    </location>
</feature>
<gene>
    <name evidence="9" type="ORF">NP493_107g00024</name>
</gene>
<dbReference type="GO" id="GO:0005789">
    <property type="term" value="C:endoplasmic reticulum membrane"/>
    <property type="evidence" value="ECO:0007669"/>
    <property type="project" value="TreeGrafter"/>
</dbReference>
<comment type="caution">
    <text evidence="9">The sequence shown here is derived from an EMBL/GenBank/DDBJ whole genome shotgun (WGS) entry which is preliminary data.</text>
</comment>
<evidence type="ECO:0000256" key="2">
    <source>
        <dbReference type="ARBA" id="ARBA00022692"/>
    </source>
</evidence>
<keyword evidence="3 7" id="KW-1133">Transmembrane helix</keyword>
<keyword evidence="4 7" id="KW-0472">Membrane</keyword>
<name>A0AAD9UH71_RIDPI</name>
<feature type="transmembrane region" description="Helical" evidence="7">
    <location>
        <begin position="144"/>
        <end position="164"/>
    </location>
</feature>
<feature type="region of interest" description="Disordered" evidence="6">
    <location>
        <begin position="1"/>
        <end position="38"/>
    </location>
</feature>
<comment type="similarity">
    <text evidence="5">Belongs to the TMEM41 family.</text>
</comment>
<proteinExistence type="inferred from homology"/>
<evidence type="ECO:0000256" key="3">
    <source>
        <dbReference type="ARBA" id="ARBA00022989"/>
    </source>
</evidence>